<keyword evidence="2" id="KW-1185">Reference proteome</keyword>
<accession>A0ABS8NG39</accession>
<protein>
    <submittedName>
        <fullName evidence="1">Uncharacterized protein</fullName>
    </submittedName>
</protein>
<dbReference type="Proteomes" id="UP001430306">
    <property type="component" value="Unassembled WGS sequence"/>
</dbReference>
<evidence type="ECO:0000313" key="1">
    <source>
        <dbReference type="EMBL" id="MCC9642501.1"/>
    </source>
</evidence>
<dbReference type="EMBL" id="JAJKFW010000021">
    <property type="protein sequence ID" value="MCC9642501.1"/>
    <property type="molecule type" value="Genomic_DNA"/>
</dbReference>
<gene>
    <name evidence="1" type="ORF">LOC71_09460</name>
</gene>
<sequence length="103" mass="11372">MNFGSRELIRGGAWEPRLTPIGCLVVRNGNVWGESLESRVFRVPPFAMLGMAYGEIVADHSVVRCCDVVCHDVGPVPPDVCEECMLRISVLANWFVVVRGNRG</sequence>
<evidence type="ECO:0000313" key="2">
    <source>
        <dbReference type="Proteomes" id="UP001430306"/>
    </source>
</evidence>
<organism evidence="1 2">
    <name type="scientific">Rhodopirellula halodulae</name>
    <dbReference type="NCBI Taxonomy" id="2894198"/>
    <lineage>
        <taxon>Bacteria</taxon>
        <taxon>Pseudomonadati</taxon>
        <taxon>Planctomycetota</taxon>
        <taxon>Planctomycetia</taxon>
        <taxon>Pirellulales</taxon>
        <taxon>Pirellulaceae</taxon>
        <taxon>Rhodopirellula</taxon>
    </lineage>
</organism>
<dbReference type="RefSeq" id="WP_230273324.1">
    <property type="nucleotide sequence ID" value="NZ_JAJKFW010000021.1"/>
</dbReference>
<proteinExistence type="predicted"/>
<name>A0ABS8NG39_9BACT</name>
<reference evidence="1" key="1">
    <citation type="submission" date="2021-11" db="EMBL/GenBank/DDBJ databases">
        <title>Genome sequence.</title>
        <authorList>
            <person name="Sun Q."/>
        </authorList>
    </citation>
    <scope>NUCLEOTIDE SEQUENCE</scope>
    <source>
        <strain evidence="1">JC740</strain>
    </source>
</reference>
<comment type="caution">
    <text evidence="1">The sequence shown here is derived from an EMBL/GenBank/DDBJ whole genome shotgun (WGS) entry which is preliminary data.</text>
</comment>